<dbReference type="Gene3D" id="3.40.1440.10">
    <property type="entry name" value="GIY-YIG endonuclease"/>
    <property type="match status" value="1"/>
</dbReference>
<protein>
    <recommendedName>
        <fullName evidence="1">GIY-YIG domain-containing protein</fullName>
    </recommendedName>
</protein>
<dbReference type="AlphaFoldDB" id="A0A6C0F1Y7"/>
<dbReference type="InterPro" id="IPR035901">
    <property type="entry name" value="GIY-YIG_endonuc_sf"/>
</dbReference>
<dbReference type="EMBL" id="MN739012">
    <property type="protein sequence ID" value="QHT35072.1"/>
    <property type="molecule type" value="Genomic_DNA"/>
</dbReference>
<dbReference type="InterPro" id="IPR000305">
    <property type="entry name" value="GIY-YIG_endonuc"/>
</dbReference>
<organism evidence="2">
    <name type="scientific">viral metagenome</name>
    <dbReference type="NCBI Taxonomy" id="1070528"/>
    <lineage>
        <taxon>unclassified sequences</taxon>
        <taxon>metagenomes</taxon>
        <taxon>organismal metagenomes</taxon>
    </lineage>
</organism>
<sequence length="170" mass="19517">MPCSKCRQDGHNARTCKAEAPTTVVETPVTHKRYYCYILGQTRHVRTGVGRTYNGYTVDLTHRLRQHNGEIKGGAFATKNKGPWEFIAVMTCLDWTSVRAMQVEWLIRYPTRKKPRPTEYAGAQGRINSLVEVVKRMDEPNIRLYVHPRFYDGVVLPEKVELCKSIGSDF</sequence>
<accession>A0A6C0F1Y7</accession>
<dbReference type="Pfam" id="PF01541">
    <property type="entry name" value="GIY-YIG"/>
    <property type="match status" value="1"/>
</dbReference>
<dbReference type="PANTHER" id="PTHR20208:SF13">
    <property type="entry name" value="STRUCTURE-SPECIFIC ENDONUCLEASE SUBUNIT SLX1"/>
    <property type="match status" value="1"/>
</dbReference>
<dbReference type="PANTHER" id="PTHR20208">
    <property type="entry name" value="STRUCTURE-SPECIFIC ENDONUCLEASE SUBUNIT SLX1"/>
    <property type="match status" value="1"/>
</dbReference>
<name>A0A6C0F1Y7_9ZZZZ</name>
<evidence type="ECO:0000313" key="2">
    <source>
        <dbReference type="EMBL" id="QHT35072.1"/>
    </source>
</evidence>
<feature type="domain" description="GIY-YIG" evidence="1">
    <location>
        <begin position="34"/>
        <end position="113"/>
    </location>
</feature>
<reference evidence="2" key="1">
    <citation type="journal article" date="2020" name="Nature">
        <title>Giant virus diversity and host interactions through global metagenomics.</title>
        <authorList>
            <person name="Schulz F."/>
            <person name="Roux S."/>
            <person name="Paez-Espino D."/>
            <person name="Jungbluth S."/>
            <person name="Walsh D.A."/>
            <person name="Denef V.J."/>
            <person name="McMahon K.D."/>
            <person name="Konstantinidis K.T."/>
            <person name="Eloe-Fadrosh E.A."/>
            <person name="Kyrpides N.C."/>
            <person name="Woyke T."/>
        </authorList>
    </citation>
    <scope>NUCLEOTIDE SEQUENCE</scope>
    <source>
        <strain evidence="2">GVMAG-M-3300009180-1</strain>
    </source>
</reference>
<evidence type="ECO:0000259" key="1">
    <source>
        <dbReference type="Pfam" id="PF01541"/>
    </source>
</evidence>
<proteinExistence type="predicted"/>
<dbReference type="InterPro" id="IPR050381">
    <property type="entry name" value="SLX1_endonuclease"/>
</dbReference>